<keyword evidence="2" id="KW-1185">Reference proteome</keyword>
<sequence length="364" mass="40928">MSPVSLKPGSVPSLRLAPFAMTTPAEEPASERPIIPSDEPTEDVGCSEGNSSREHCCSCGRESATREAMVQANPEEAPVAPFPPVREDKAVRRILGWKRTFLFTGASPAKTLRVLYLMNVKFFCNKTFYNYQRAVLLQAIAQAWAEEQGQLMDELRNQPLDLACDGRCGSRGFSAKYLTYSLYTAHANKILHLEQVQVESGQMENEGQITSLDFFKGKYLTVRSLTTDRHRSIAKHMRDQEAEILHYSDVMHVSKNTPAHARFLDVTTRKQLLHDLLQLSPDTQTYALESFHSVSKFFAAKAFAFSTGGMLARTRLAPLHFNKKSDRKQTTAQAGDPQWKYKSPKARKGHHDVAENQPHMVILE</sequence>
<evidence type="ECO:0000313" key="2">
    <source>
        <dbReference type="Proteomes" id="UP000805193"/>
    </source>
</evidence>
<evidence type="ECO:0000313" key="1">
    <source>
        <dbReference type="EMBL" id="KAG0442832.1"/>
    </source>
</evidence>
<gene>
    <name evidence="1" type="ORF">HPB47_015575</name>
</gene>
<protein>
    <submittedName>
        <fullName evidence="1">Uncharacterized protein</fullName>
    </submittedName>
</protein>
<accession>A0AC60QT80</accession>
<proteinExistence type="predicted"/>
<comment type="caution">
    <text evidence="1">The sequence shown here is derived from an EMBL/GenBank/DDBJ whole genome shotgun (WGS) entry which is preliminary data.</text>
</comment>
<reference evidence="1 2" key="1">
    <citation type="journal article" date="2020" name="Cell">
        <title>Large-Scale Comparative Analyses of Tick Genomes Elucidate Their Genetic Diversity and Vector Capacities.</title>
        <authorList>
            <consortium name="Tick Genome and Microbiome Consortium (TIGMIC)"/>
            <person name="Jia N."/>
            <person name="Wang J."/>
            <person name="Shi W."/>
            <person name="Du L."/>
            <person name="Sun Y."/>
            <person name="Zhan W."/>
            <person name="Jiang J.F."/>
            <person name="Wang Q."/>
            <person name="Zhang B."/>
            <person name="Ji P."/>
            <person name="Bell-Sakyi L."/>
            <person name="Cui X.M."/>
            <person name="Yuan T.T."/>
            <person name="Jiang B.G."/>
            <person name="Yang W.F."/>
            <person name="Lam T.T."/>
            <person name="Chang Q.C."/>
            <person name="Ding S.J."/>
            <person name="Wang X.J."/>
            <person name="Zhu J.G."/>
            <person name="Ruan X.D."/>
            <person name="Zhao L."/>
            <person name="Wei J.T."/>
            <person name="Ye R.Z."/>
            <person name="Que T.C."/>
            <person name="Du C.H."/>
            <person name="Zhou Y.H."/>
            <person name="Cheng J.X."/>
            <person name="Dai P.F."/>
            <person name="Guo W.B."/>
            <person name="Han X.H."/>
            <person name="Huang E.J."/>
            <person name="Li L.F."/>
            <person name="Wei W."/>
            <person name="Gao Y.C."/>
            <person name="Liu J.Z."/>
            <person name="Shao H.Z."/>
            <person name="Wang X."/>
            <person name="Wang C.C."/>
            <person name="Yang T.C."/>
            <person name="Huo Q.B."/>
            <person name="Li W."/>
            <person name="Chen H.Y."/>
            <person name="Chen S.E."/>
            <person name="Zhou L.G."/>
            <person name="Ni X.B."/>
            <person name="Tian J.H."/>
            <person name="Sheng Y."/>
            <person name="Liu T."/>
            <person name="Pan Y.S."/>
            <person name="Xia L.Y."/>
            <person name="Li J."/>
            <person name="Zhao F."/>
            <person name="Cao W.C."/>
        </authorList>
    </citation>
    <scope>NUCLEOTIDE SEQUENCE [LARGE SCALE GENOMIC DNA]</scope>
    <source>
        <strain evidence="1">Iper-2018</strain>
    </source>
</reference>
<name>A0AC60QT80_IXOPE</name>
<dbReference type="EMBL" id="JABSTQ010004229">
    <property type="protein sequence ID" value="KAG0442832.1"/>
    <property type="molecule type" value="Genomic_DNA"/>
</dbReference>
<dbReference type="Proteomes" id="UP000805193">
    <property type="component" value="Unassembled WGS sequence"/>
</dbReference>
<organism evidence="1 2">
    <name type="scientific">Ixodes persulcatus</name>
    <name type="common">Taiga tick</name>
    <dbReference type="NCBI Taxonomy" id="34615"/>
    <lineage>
        <taxon>Eukaryota</taxon>
        <taxon>Metazoa</taxon>
        <taxon>Ecdysozoa</taxon>
        <taxon>Arthropoda</taxon>
        <taxon>Chelicerata</taxon>
        <taxon>Arachnida</taxon>
        <taxon>Acari</taxon>
        <taxon>Parasitiformes</taxon>
        <taxon>Ixodida</taxon>
        <taxon>Ixodoidea</taxon>
        <taxon>Ixodidae</taxon>
        <taxon>Ixodinae</taxon>
        <taxon>Ixodes</taxon>
    </lineage>
</organism>